<reference evidence="7 8" key="1">
    <citation type="submission" date="2020-07" db="EMBL/GenBank/DDBJ databases">
        <title>Genomic Encyclopedia of Type Strains, Phase IV (KMG-IV): sequencing the most valuable type-strain genomes for metagenomic binning, comparative biology and taxonomic classification.</title>
        <authorList>
            <person name="Goeker M."/>
        </authorList>
    </citation>
    <scope>NUCLEOTIDE SEQUENCE [LARGE SCALE GENOMIC DNA]</scope>
    <source>
        <strain evidence="7 8">DSM 17721</strain>
    </source>
</reference>
<evidence type="ECO:0000256" key="1">
    <source>
        <dbReference type="ARBA" id="ARBA00005254"/>
    </source>
</evidence>
<dbReference type="EMBL" id="JACDUS010000007">
    <property type="protein sequence ID" value="MBA2882226.1"/>
    <property type="molecule type" value="Genomic_DNA"/>
</dbReference>
<dbReference type="AlphaFoldDB" id="A0A7W0CAL5"/>
<keyword evidence="3" id="KW-0809">Transit peptide</keyword>
<evidence type="ECO:0000256" key="3">
    <source>
        <dbReference type="ARBA" id="ARBA00022946"/>
    </source>
</evidence>
<dbReference type="InterPro" id="IPR029045">
    <property type="entry name" value="ClpP/crotonase-like_dom_sf"/>
</dbReference>
<evidence type="ECO:0000313" key="7">
    <source>
        <dbReference type="EMBL" id="MBA2882226.1"/>
    </source>
</evidence>
<evidence type="ECO:0000256" key="4">
    <source>
        <dbReference type="ARBA" id="ARBA00023098"/>
    </source>
</evidence>
<keyword evidence="2" id="KW-0276">Fatty acid metabolism</keyword>
<dbReference type="GO" id="GO:0016836">
    <property type="term" value="F:hydro-lyase activity"/>
    <property type="evidence" value="ECO:0007669"/>
    <property type="project" value="TreeGrafter"/>
</dbReference>
<evidence type="ECO:0000256" key="6">
    <source>
        <dbReference type="ARBA" id="ARBA00040545"/>
    </source>
</evidence>
<evidence type="ECO:0000313" key="8">
    <source>
        <dbReference type="Proteomes" id="UP000525298"/>
    </source>
</evidence>
<dbReference type="RefSeq" id="WP_232364763.1">
    <property type="nucleotide sequence ID" value="NZ_JACDUS010000007.1"/>
</dbReference>
<evidence type="ECO:0000256" key="2">
    <source>
        <dbReference type="ARBA" id="ARBA00022832"/>
    </source>
</evidence>
<keyword evidence="4" id="KW-0443">Lipid metabolism</keyword>
<feature type="non-terminal residue" evidence="7">
    <location>
        <position position="1"/>
    </location>
</feature>
<name>A0A7W0CAL5_9BACT</name>
<dbReference type="Gene3D" id="1.10.12.10">
    <property type="entry name" value="Lyase 2-enoyl-coa Hydratase, Chain A, domain 2"/>
    <property type="match status" value="1"/>
</dbReference>
<dbReference type="PANTHER" id="PTHR43602">
    <property type="match status" value="1"/>
</dbReference>
<dbReference type="PANTHER" id="PTHR43602:SF1">
    <property type="entry name" value="ENOYL-COA HYDRATASE DOMAIN-CONTAINING PROTEIN 3, MITOCHONDRIAL"/>
    <property type="match status" value="1"/>
</dbReference>
<gene>
    <name evidence="7" type="ORF">HNR65_002567</name>
</gene>
<dbReference type="GO" id="GO:0006631">
    <property type="term" value="P:fatty acid metabolic process"/>
    <property type="evidence" value="ECO:0007669"/>
    <property type="project" value="UniProtKB-KW"/>
</dbReference>
<accession>A0A7W0CAL5</accession>
<dbReference type="InterPro" id="IPR001753">
    <property type="entry name" value="Enoyl-CoA_hydra/iso"/>
</dbReference>
<proteinExistence type="inferred from homology"/>
<dbReference type="Proteomes" id="UP000525298">
    <property type="component" value="Unassembled WGS sequence"/>
</dbReference>
<dbReference type="SUPFAM" id="SSF52096">
    <property type="entry name" value="ClpP/crotonase"/>
    <property type="match status" value="1"/>
</dbReference>
<evidence type="ECO:0000256" key="5">
    <source>
        <dbReference type="ARBA" id="ARBA00037410"/>
    </source>
</evidence>
<dbReference type="Pfam" id="PF00378">
    <property type="entry name" value="ECH_1"/>
    <property type="match status" value="1"/>
</dbReference>
<comment type="similarity">
    <text evidence="1">Belongs to the enoyl-CoA hydratase/isomerase family.</text>
</comment>
<sequence>FATPGVKIGLFCTTPAVAVSRAIGRKAAMEMLLTGRSFPAEEAKQLGLVNRVVPLSQLAQETEKLAAQIAEASRFTLSIGKQGFYSQVDQEDDKALDFAKHTIVMNCMAEDAQNGIRAFVEKQPPVKWKNR</sequence>
<comment type="function">
    <text evidence="5">May play a role in fatty acid biosynthesis and insulin sensitivity.</text>
</comment>
<protein>
    <recommendedName>
        <fullName evidence="6">Enoyl-CoA hydratase domain-containing protein 3, mitochondrial</fullName>
    </recommendedName>
</protein>
<organism evidence="7 8">
    <name type="scientific">Desulfosalsimonas propionicica</name>
    <dbReference type="NCBI Taxonomy" id="332175"/>
    <lineage>
        <taxon>Bacteria</taxon>
        <taxon>Pseudomonadati</taxon>
        <taxon>Thermodesulfobacteriota</taxon>
        <taxon>Desulfobacteria</taxon>
        <taxon>Desulfobacterales</taxon>
        <taxon>Desulfosalsimonadaceae</taxon>
        <taxon>Desulfosalsimonas</taxon>
    </lineage>
</organism>
<dbReference type="Gene3D" id="3.90.226.10">
    <property type="entry name" value="2-enoyl-CoA Hydratase, Chain A, domain 1"/>
    <property type="match status" value="1"/>
</dbReference>
<dbReference type="InterPro" id="IPR014748">
    <property type="entry name" value="Enoyl-CoA_hydra_C"/>
</dbReference>
<comment type="caution">
    <text evidence="7">The sequence shown here is derived from an EMBL/GenBank/DDBJ whole genome shotgun (WGS) entry which is preliminary data.</text>
</comment>
<dbReference type="InterPro" id="IPR052377">
    <property type="entry name" value="Mitochondrial_ECH-domain"/>
</dbReference>
<dbReference type="CDD" id="cd06558">
    <property type="entry name" value="crotonase-like"/>
    <property type="match status" value="1"/>
</dbReference>
<keyword evidence="8" id="KW-1185">Reference proteome</keyword>